<dbReference type="CDD" id="cd02440">
    <property type="entry name" value="AdoMet_MTases"/>
    <property type="match status" value="1"/>
</dbReference>
<protein>
    <submittedName>
        <fullName evidence="4">Methyltransferase domain-containing protein</fullName>
    </submittedName>
</protein>
<proteinExistence type="predicted"/>
<evidence type="ECO:0000256" key="1">
    <source>
        <dbReference type="ARBA" id="ARBA00022603"/>
    </source>
</evidence>
<evidence type="ECO:0000313" key="4">
    <source>
        <dbReference type="EMBL" id="MBW4659638.1"/>
    </source>
</evidence>
<dbReference type="PANTHER" id="PTHR43861">
    <property type="entry name" value="TRANS-ACONITATE 2-METHYLTRANSFERASE-RELATED"/>
    <property type="match status" value="1"/>
</dbReference>
<evidence type="ECO:0000313" key="5">
    <source>
        <dbReference type="Proteomes" id="UP000757435"/>
    </source>
</evidence>
<accession>A0A951QBA4</accession>
<comment type="caution">
    <text evidence="4">The sequence shown here is derived from an EMBL/GenBank/DDBJ whole genome shotgun (WGS) entry which is preliminary data.</text>
</comment>
<feature type="domain" description="Methyltransferase" evidence="3">
    <location>
        <begin position="57"/>
        <end position="151"/>
    </location>
</feature>
<dbReference type="InterPro" id="IPR029063">
    <property type="entry name" value="SAM-dependent_MTases_sf"/>
</dbReference>
<dbReference type="Proteomes" id="UP000757435">
    <property type="component" value="Unassembled WGS sequence"/>
</dbReference>
<organism evidence="4 5">
    <name type="scientific">Drouetiella hepatica Uher 2000/2452</name>
    <dbReference type="NCBI Taxonomy" id="904376"/>
    <lineage>
        <taxon>Bacteria</taxon>
        <taxon>Bacillati</taxon>
        <taxon>Cyanobacteriota</taxon>
        <taxon>Cyanophyceae</taxon>
        <taxon>Oculatellales</taxon>
        <taxon>Oculatellaceae</taxon>
        <taxon>Drouetiella</taxon>
    </lineage>
</organism>
<dbReference type="GO" id="GO:0032259">
    <property type="term" value="P:methylation"/>
    <property type="evidence" value="ECO:0007669"/>
    <property type="project" value="UniProtKB-KW"/>
</dbReference>
<dbReference type="PANTHER" id="PTHR43861:SF1">
    <property type="entry name" value="TRANS-ACONITATE 2-METHYLTRANSFERASE"/>
    <property type="match status" value="1"/>
</dbReference>
<dbReference type="SUPFAM" id="SSF53335">
    <property type="entry name" value="S-adenosyl-L-methionine-dependent methyltransferases"/>
    <property type="match status" value="1"/>
</dbReference>
<dbReference type="GO" id="GO:0008168">
    <property type="term" value="F:methyltransferase activity"/>
    <property type="evidence" value="ECO:0007669"/>
    <property type="project" value="UniProtKB-KW"/>
</dbReference>
<dbReference type="InterPro" id="IPR041698">
    <property type="entry name" value="Methyltransf_25"/>
</dbReference>
<dbReference type="EMBL" id="JAHHHD010000013">
    <property type="protein sequence ID" value="MBW4659638.1"/>
    <property type="molecule type" value="Genomic_DNA"/>
</dbReference>
<reference evidence="4" key="1">
    <citation type="submission" date="2021-05" db="EMBL/GenBank/DDBJ databases">
        <authorList>
            <person name="Pietrasiak N."/>
            <person name="Ward R."/>
            <person name="Stajich J.E."/>
            <person name="Kurbessoian T."/>
        </authorList>
    </citation>
    <scope>NUCLEOTIDE SEQUENCE</scope>
    <source>
        <strain evidence="4">UHER 2000/2452</strain>
    </source>
</reference>
<evidence type="ECO:0000256" key="2">
    <source>
        <dbReference type="ARBA" id="ARBA00022679"/>
    </source>
</evidence>
<dbReference type="Pfam" id="PF13649">
    <property type="entry name" value="Methyltransf_25"/>
    <property type="match status" value="1"/>
</dbReference>
<keyword evidence="2" id="KW-0808">Transferase</keyword>
<dbReference type="AlphaFoldDB" id="A0A951QBA4"/>
<reference evidence="4" key="2">
    <citation type="journal article" date="2022" name="Microbiol. Resour. Announc.">
        <title>Metagenome Sequencing to Explore Phylogenomics of Terrestrial Cyanobacteria.</title>
        <authorList>
            <person name="Ward R.D."/>
            <person name="Stajich J.E."/>
            <person name="Johansen J.R."/>
            <person name="Huntemann M."/>
            <person name="Clum A."/>
            <person name="Foster B."/>
            <person name="Foster B."/>
            <person name="Roux S."/>
            <person name="Palaniappan K."/>
            <person name="Varghese N."/>
            <person name="Mukherjee S."/>
            <person name="Reddy T.B.K."/>
            <person name="Daum C."/>
            <person name="Copeland A."/>
            <person name="Chen I.A."/>
            <person name="Ivanova N.N."/>
            <person name="Kyrpides N.C."/>
            <person name="Shapiro N."/>
            <person name="Eloe-Fadrosh E.A."/>
            <person name="Pietrasiak N."/>
        </authorList>
    </citation>
    <scope>NUCLEOTIDE SEQUENCE</scope>
    <source>
        <strain evidence="4">UHER 2000/2452</strain>
    </source>
</reference>
<evidence type="ECO:0000259" key="3">
    <source>
        <dbReference type="Pfam" id="PF13649"/>
    </source>
</evidence>
<sequence>MLPISRNLQQAQAKQAIASHFGQAAAAYHGEAQMQRDCAKQLLSYLSQPLILPPGKILEVGCGTGFITQELVQSFPDRSLEITDLSAEMLQFCRTHLQTLQHNLIEFRQLDGEAIASASPYAMIVSGFTIQWFADPIATLQNWRSQIQEGGILLISFPTCQSFPEWRQICTELNLPFTANPLPDAETVWTALAQGFSQYQTYEENIRLTFNSASDFFRNLKAIGTGFNSTGKQLSLSQMRRLIEYWDSQTKQIAQPITIHFHVAFGVLQR</sequence>
<dbReference type="Gene3D" id="3.40.50.150">
    <property type="entry name" value="Vaccinia Virus protein VP39"/>
    <property type="match status" value="1"/>
</dbReference>
<name>A0A951QBA4_9CYAN</name>
<gene>
    <name evidence="4" type="ORF">KME15_13260</name>
</gene>
<keyword evidence="1 4" id="KW-0489">Methyltransferase</keyword>